<dbReference type="Proteomes" id="UP000242180">
    <property type="component" value="Unassembled WGS sequence"/>
</dbReference>
<comment type="caution">
    <text evidence="1">The sequence shown here is derived from an EMBL/GenBank/DDBJ whole genome shotgun (WGS) entry which is preliminary data.</text>
</comment>
<dbReference type="OrthoDB" id="2288832at2759"/>
<gene>
    <name evidence="1" type="ORF">BCR43DRAFT_481687</name>
</gene>
<organism evidence="1 2">
    <name type="scientific">Syncephalastrum racemosum</name>
    <name type="common">Filamentous fungus</name>
    <dbReference type="NCBI Taxonomy" id="13706"/>
    <lineage>
        <taxon>Eukaryota</taxon>
        <taxon>Fungi</taxon>
        <taxon>Fungi incertae sedis</taxon>
        <taxon>Mucoromycota</taxon>
        <taxon>Mucoromycotina</taxon>
        <taxon>Mucoromycetes</taxon>
        <taxon>Mucorales</taxon>
        <taxon>Syncephalastraceae</taxon>
        <taxon>Syncephalastrum</taxon>
    </lineage>
</organism>
<dbReference type="InParanoid" id="A0A1X2HSJ0"/>
<name>A0A1X2HSJ0_SYNRA</name>
<proteinExistence type="predicted"/>
<sequence length="71" mass="7682">MTRVRLDKLALIPGEELEQGLRRCLAPYGQALQLALLEGPKLGWFSGRGYAVLTAMILITVSSSNTSDGSF</sequence>
<evidence type="ECO:0000313" key="1">
    <source>
        <dbReference type="EMBL" id="ORZ02530.1"/>
    </source>
</evidence>
<keyword evidence="2" id="KW-1185">Reference proteome</keyword>
<accession>A0A1X2HSJ0</accession>
<reference evidence="1 2" key="1">
    <citation type="submission" date="2016-07" db="EMBL/GenBank/DDBJ databases">
        <title>Pervasive Adenine N6-methylation of Active Genes in Fungi.</title>
        <authorList>
            <consortium name="DOE Joint Genome Institute"/>
            <person name="Mondo S.J."/>
            <person name="Dannebaum R.O."/>
            <person name="Kuo R.C."/>
            <person name="Labutti K."/>
            <person name="Haridas S."/>
            <person name="Kuo A."/>
            <person name="Salamov A."/>
            <person name="Ahrendt S.R."/>
            <person name="Lipzen A."/>
            <person name="Sullivan W."/>
            <person name="Andreopoulos W.B."/>
            <person name="Clum A."/>
            <person name="Lindquist E."/>
            <person name="Daum C."/>
            <person name="Ramamoorthy G.K."/>
            <person name="Gryganskyi A."/>
            <person name="Culley D."/>
            <person name="Magnuson J.K."/>
            <person name="James T.Y."/>
            <person name="O'Malley M.A."/>
            <person name="Stajich J.E."/>
            <person name="Spatafora J.W."/>
            <person name="Visel A."/>
            <person name="Grigoriev I.V."/>
        </authorList>
    </citation>
    <scope>NUCLEOTIDE SEQUENCE [LARGE SCALE GENOMIC DNA]</scope>
    <source>
        <strain evidence="1 2">NRRL 2496</strain>
    </source>
</reference>
<evidence type="ECO:0000313" key="2">
    <source>
        <dbReference type="Proteomes" id="UP000242180"/>
    </source>
</evidence>
<protein>
    <submittedName>
        <fullName evidence="1">Uncharacterized protein</fullName>
    </submittedName>
</protein>
<dbReference type="AlphaFoldDB" id="A0A1X2HSJ0"/>
<dbReference type="EMBL" id="MCGN01000001">
    <property type="protein sequence ID" value="ORZ02530.1"/>
    <property type="molecule type" value="Genomic_DNA"/>
</dbReference>